<sequence length="168" mass="17986">LITYKVTNTDKYISNNGYKTSLLLSEFSLAETSNKNIEIKFYHFQTALEIKSVQLPYSKSNIMKKNMILCLLGLLMLCELSYSCPVNSVCDSHGKELADHREDHLQEDNGGGAPAEGSSDAAAPAVTVPPAPAAPTTAKPKSGGSVLTHSATVLLACLVFAPLLSFHS</sequence>
<keyword evidence="2" id="KW-0812">Transmembrane</keyword>
<proteinExistence type="predicted"/>
<protein>
    <submittedName>
        <fullName evidence="3">Uncharacterized protein</fullName>
    </submittedName>
</protein>
<evidence type="ECO:0000256" key="2">
    <source>
        <dbReference type="SAM" id="Phobius"/>
    </source>
</evidence>
<feature type="region of interest" description="Disordered" evidence="1">
    <location>
        <begin position="104"/>
        <end position="142"/>
    </location>
</feature>
<evidence type="ECO:0000313" key="3">
    <source>
        <dbReference type="EMBL" id="JAT20458.1"/>
    </source>
</evidence>
<gene>
    <name evidence="3" type="ORF">g.748</name>
</gene>
<organism evidence="3">
    <name type="scientific">Graphocephala atropunctata</name>
    <dbReference type="NCBI Taxonomy" id="36148"/>
    <lineage>
        <taxon>Eukaryota</taxon>
        <taxon>Metazoa</taxon>
        <taxon>Ecdysozoa</taxon>
        <taxon>Arthropoda</taxon>
        <taxon>Hexapoda</taxon>
        <taxon>Insecta</taxon>
        <taxon>Pterygota</taxon>
        <taxon>Neoptera</taxon>
        <taxon>Paraneoptera</taxon>
        <taxon>Hemiptera</taxon>
        <taxon>Auchenorrhyncha</taxon>
        <taxon>Membracoidea</taxon>
        <taxon>Cicadellidae</taxon>
        <taxon>Cicadellinae</taxon>
        <taxon>Cicadellini</taxon>
        <taxon>Graphocephala</taxon>
    </lineage>
</organism>
<accession>A0A1B6L9T0</accession>
<dbReference type="AlphaFoldDB" id="A0A1B6L9T0"/>
<feature type="non-terminal residue" evidence="3">
    <location>
        <position position="1"/>
    </location>
</feature>
<keyword evidence="2" id="KW-0472">Membrane</keyword>
<name>A0A1B6L9T0_9HEMI</name>
<keyword evidence="2" id="KW-1133">Transmembrane helix</keyword>
<reference evidence="3" key="1">
    <citation type="submission" date="2015-11" db="EMBL/GenBank/DDBJ databases">
        <title>De novo transcriptome assembly of four potential Pierce s Disease insect vectors from Arizona vineyards.</title>
        <authorList>
            <person name="Tassone E.E."/>
        </authorList>
    </citation>
    <scope>NUCLEOTIDE SEQUENCE</scope>
</reference>
<feature type="transmembrane region" description="Helical" evidence="2">
    <location>
        <begin position="146"/>
        <end position="166"/>
    </location>
</feature>
<feature type="transmembrane region" description="Helical" evidence="2">
    <location>
        <begin position="66"/>
        <end position="83"/>
    </location>
</feature>
<dbReference type="EMBL" id="GEBQ01019519">
    <property type="protein sequence ID" value="JAT20458.1"/>
    <property type="molecule type" value="Transcribed_RNA"/>
</dbReference>
<evidence type="ECO:0000256" key="1">
    <source>
        <dbReference type="SAM" id="MobiDB-lite"/>
    </source>
</evidence>